<accession>A0A2T4BIZ5</accession>
<evidence type="ECO:0000313" key="3">
    <source>
        <dbReference type="Proteomes" id="UP000241546"/>
    </source>
</evidence>
<organism evidence="2 3">
    <name type="scientific">Trichoderma citrinoviride</name>
    <dbReference type="NCBI Taxonomy" id="58853"/>
    <lineage>
        <taxon>Eukaryota</taxon>
        <taxon>Fungi</taxon>
        <taxon>Dikarya</taxon>
        <taxon>Ascomycota</taxon>
        <taxon>Pezizomycotina</taxon>
        <taxon>Sordariomycetes</taxon>
        <taxon>Hypocreomycetidae</taxon>
        <taxon>Hypocreales</taxon>
        <taxon>Hypocreaceae</taxon>
        <taxon>Trichoderma</taxon>
    </lineage>
</organism>
<protein>
    <submittedName>
        <fullName evidence="2">Uncharacterized protein</fullName>
    </submittedName>
</protein>
<dbReference type="GeneID" id="36602915"/>
<dbReference type="Proteomes" id="UP000241546">
    <property type="component" value="Unassembled WGS sequence"/>
</dbReference>
<name>A0A2T4BIZ5_9HYPO</name>
<dbReference type="EMBL" id="KZ680208">
    <property type="protein sequence ID" value="PTB69294.1"/>
    <property type="molecule type" value="Genomic_DNA"/>
</dbReference>
<reference evidence="3" key="1">
    <citation type="submission" date="2016-07" db="EMBL/GenBank/DDBJ databases">
        <title>Multiple horizontal gene transfer events from other fungi enriched the ability of initially mycotrophic Trichoderma (Ascomycota) to feed on dead plant biomass.</title>
        <authorList>
            <consortium name="DOE Joint Genome Institute"/>
            <person name="Atanasova L."/>
            <person name="Chenthamara K."/>
            <person name="Zhang J."/>
            <person name="Grujic M."/>
            <person name="Henrissat B."/>
            <person name="Kuo A."/>
            <person name="Aerts A."/>
            <person name="Salamov A."/>
            <person name="Lipzen A."/>
            <person name="Labutti K."/>
            <person name="Barry K."/>
            <person name="Miao Y."/>
            <person name="Rahimi M.J."/>
            <person name="Shen Q."/>
            <person name="Grigoriev I.V."/>
            <person name="Kubicek C.P."/>
            <person name="Druzhinina I.S."/>
        </authorList>
    </citation>
    <scope>NUCLEOTIDE SEQUENCE [LARGE SCALE GENOMIC DNA]</scope>
    <source>
        <strain evidence="3">TUCIM 6016</strain>
    </source>
</reference>
<sequence length="265" mass="29226">MSLCPTNEDLEFTSLRCSLCLQLCNATPNFKPPEEQASEWLVSRYGRDVNPYSELTSNAPCGLCALYARAWTRLELAICDQEVDDSRPVPYCLADATGFGACLPLFGCIIGSLQYAVRSYFGINGTKKQDCADGCCAPLVTLVRNEQEIILRENLRRATEREQAKQYVCYAPMAYPTTKLAPRAVRAAQVQGSASDIKAPGIIMRVQSPHEDVSQPSKGNRRVHGLEDDLTAPARTKRREHGLHEDIETATPPKPVPHDLGETVS</sequence>
<dbReference type="OrthoDB" id="1045822at2759"/>
<proteinExistence type="predicted"/>
<keyword evidence="3" id="KW-1185">Reference proteome</keyword>
<evidence type="ECO:0000313" key="2">
    <source>
        <dbReference type="EMBL" id="PTB69294.1"/>
    </source>
</evidence>
<dbReference type="RefSeq" id="XP_024752614.1">
    <property type="nucleotide sequence ID" value="XM_024894797.1"/>
</dbReference>
<evidence type="ECO:0000256" key="1">
    <source>
        <dbReference type="SAM" id="MobiDB-lite"/>
    </source>
</evidence>
<feature type="compositionally biased region" description="Basic and acidic residues" evidence="1">
    <location>
        <begin position="256"/>
        <end position="265"/>
    </location>
</feature>
<gene>
    <name evidence="2" type="ORF">BBK36DRAFT_1165576</name>
</gene>
<dbReference type="AlphaFoldDB" id="A0A2T4BIZ5"/>
<feature type="region of interest" description="Disordered" evidence="1">
    <location>
        <begin position="207"/>
        <end position="265"/>
    </location>
</feature>